<evidence type="ECO:0000313" key="1">
    <source>
        <dbReference type="EMBL" id="KAF2646641.1"/>
    </source>
</evidence>
<gene>
    <name evidence="1" type="ORF">P280DRAFT_464842</name>
</gene>
<name>A0A6A6SI66_9PLEO</name>
<organism evidence="1 2">
    <name type="scientific">Massarina eburnea CBS 473.64</name>
    <dbReference type="NCBI Taxonomy" id="1395130"/>
    <lineage>
        <taxon>Eukaryota</taxon>
        <taxon>Fungi</taxon>
        <taxon>Dikarya</taxon>
        <taxon>Ascomycota</taxon>
        <taxon>Pezizomycotina</taxon>
        <taxon>Dothideomycetes</taxon>
        <taxon>Pleosporomycetidae</taxon>
        <taxon>Pleosporales</taxon>
        <taxon>Massarineae</taxon>
        <taxon>Massarinaceae</taxon>
        <taxon>Massarina</taxon>
    </lineage>
</organism>
<proteinExistence type="predicted"/>
<reference evidence="1" key="1">
    <citation type="journal article" date="2020" name="Stud. Mycol.">
        <title>101 Dothideomycetes genomes: a test case for predicting lifestyles and emergence of pathogens.</title>
        <authorList>
            <person name="Haridas S."/>
            <person name="Albert R."/>
            <person name="Binder M."/>
            <person name="Bloem J."/>
            <person name="Labutti K."/>
            <person name="Salamov A."/>
            <person name="Andreopoulos B."/>
            <person name="Baker S."/>
            <person name="Barry K."/>
            <person name="Bills G."/>
            <person name="Bluhm B."/>
            <person name="Cannon C."/>
            <person name="Castanera R."/>
            <person name="Culley D."/>
            <person name="Daum C."/>
            <person name="Ezra D."/>
            <person name="Gonzalez J."/>
            <person name="Henrissat B."/>
            <person name="Kuo A."/>
            <person name="Liang C."/>
            <person name="Lipzen A."/>
            <person name="Lutzoni F."/>
            <person name="Magnuson J."/>
            <person name="Mondo S."/>
            <person name="Nolan M."/>
            <person name="Ohm R."/>
            <person name="Pangilinan J."/>
            <person name="Park H.-J."/>
            <person name="Ramirez L."/>
            <person name="Alfaro M."/>
            <person name="Sun H."/>
            <person name="Tritt A."/>
            <person name="Yoshinaga Y."/>
            <person name="Zwiers L.-H."/>
            <person name="Turgeon B."/>
            <person name="Goodwin S."/>
            <person name="Spatafora J."/>
            <person name="Crous P."/>
            <person name="Grigoriev I."/>
        </authorList>
    </citation>
    <scope>NUCLEOTIDE SEQUENCE</scope>
    <source>
        <strain evidence="1">CBS 473.64</strain>
    </source>
</reference>
<dbReference type="AlphaFoldDB" id="A0A6A6SI66"/>
<dbReference type="OrthoDB" id="4708870at2759"/>
<sequence>MGGQVFANIKPDGVNVPRLPTELYQKISQDLTAKLETLFNRVTTPREGPAKLDHGDIDFLVEGIRSKNEADIWFTIKNLLGAELHLPRGGSHSFGIPHPDIPNAYVQVDVELCPGNGTPDSAELFEWTRFMKGDADLLQIIGICHRPLGITCNDRGLHVRVEEIEPYNKKKSQLFLTRDPNEAMRFFGLDSSRYWAGFRDYDDLFNFVSTGRFFAWVVFDHRVEKSNDRSRQSKRAMYRQFVEDYMPAHQEAGVGKTWTRQQVLEEALTMFRKHRQYDEMMEEHRMKEEEEALWKTIRDSLPVEGNSLTSALKALRRRVDFKDGQPFLAATCLDQTPLWTKAIAADSIGATLDWVLHNWQMAKRLEKKRAKETKETAQSSAGA</sequence>
<accession>A0A6A6SI66</accession>
<protein>
    <submittedName>
        <fullName evidence="1">Uncharacterized protein</fullName>
    </submittedName>
</protein>
<evidence type="ECO:0000313" key="2">
    <source>
        <dbReference type="Proteomes" id="UP000799753"/>
    </source>
</evidence>
<dbReference type="EMBL" id="MU006776">
    <property type="protein sequence ID" value="KAF2646641.1"/>
    <property type="molecule type" value="Genomic_DNA"/>
</dbReference>
<keyword evidence="2" id="KW-1185">Reference proteome</keyword>
<dbReference type="Proteomes" id="UP000799753">
    <property type="component" value="Unassembled WGS sequence"/>
</dbReference>